<protein>
    <submittedName>
        <fullName evidence="1">Uncharacterized protein</fullName>
    </submittedName>
</protein>
<dbReference type="AlphaFoldDB" id="A0A150JT16"/>
<dbReference type="PATRIC" id="fig|1398.25.peg.1654"/>
<sequence>MRHFFTGKFLKLMRGIARSRLHFFVFHLPYEGHFNVWRRMFCPSSTR</sequence>
<dbReference type="Proteomes" id="UP000075304">
    <property type="component" value="Unassembled WGS sequence"/>
</dbReference>
<evidence type="ECO:0000313" key="2">
    <source>
        <dbReference type="Proteomes" id="UP000075304"/>
    </source>
</evidence>
<name>A0A150JT16_HEYCO</name>
<evidence type="ECO:0000313" key="1">
    <source>
        <dbReference type="EMBL" id="KYC60445.1"/>
    </source>
</evidence>
<accession>A0A150JT16</accession>
<reference evidence="1 2" key="1">
    <citation type="submission" date="2016-01" db="EMBL/GenBank/DDBJ databases">
        <title>Genome Sequences of Twelve Sporeforming Bacillus Species Isolated from Foods.</title>
        <authorList>
            <person name="Berendsen E.M."/>
            <person name="Wells-Bennik M.H."/>
            <person name="Krawcyk A.O."/>
            <person name="De Jong A."/>
            <person name="Holsappel S."/>
            <person name="Eijlander R.T."/>
            <person name="Kuipers O.P."/>
        </authorList>
    </citation>
    <scope>NUCLEOTIDE SEQUENCE [LARGE SCALE GENOMIC DNA]</scope>
    <source>
        <strain evidence="1 2">B4099</strain>
    </source>
</reference>
<proteinExistence type="predicted"/>
<dbReference type="EMBL" id="LQYI01000169">
    <property type="protein sequence ID" value="KYC60445.1"/>
    <property type="molecule type" value="Genomic_DNA"/>
</dbReference>
<gene>
    <name evidence="1" type="ORF">B4099_0426</name>
</gene>
<comment type="caution">
    <text evidence="1">The sequence shown here is derived from an EMBL/GenBank/DDBJ whole genome shotgun (WGS) entry which is preliminary data.</text>
</comment>
<organism evidence="1 2">
    <name type="scientific">Heyndrickxia coagulans</name>
    <name type="common">Weizmannia coagulans</name>
    <dbReference type="NCBI Taxonomy" id="1398"/>
    <lineage>
        <taxon>Bacteria</taxon>
        <taxon>Bacillati</taxon>
        <taxon>Bacillota</taxon>
        <taxon>Bacilli</taxon>
        <taxon>Bacillales</taxon>
        <taxon>Bacillaceae</taxon>
        <taxon>Heyndrickxia</taxon>
    </lineage>
</organism>